<sequence>MIPFFIVSLLLSLLPAIQGSTFSPARPLAQPLAVTSPYLSARQQAGGDGDNGGFARCGQILGSTGLINVDGTTYAWMGAPLYVLTVDQISYTYTSTSSAYVLSVNGAVEYFVDEVSALYFFHNDYDTASALSASLDSQVQSDATGMSDDYATLALLSLRQAFGGTQLVGTNSTYVFLKEISSDGNVNTVAVIFPAHPAFLYTNPTYVKLLLAPLFENQEAGLYPNKWSMHDLGSHYPNGTGHPDGNDEQMPLEECGNNGNHHYKLVDQWTQFLVAEALYSANQISTDDFAGSLANQTNLALKGVIGIKAMSVIANVTANSADAANYSSIANSYISQWQNLGFSTVANPPHATLSYGSNNTWGLLYNLLGDKMLNLGLVPDSVYEIETAFYATVNARYGDWESWIASVSTNTTFRDMVYSDLANWINTTPTNMAETDLYDIVTGNYPGITFINRPVMGGVFAQLVVGMGLSA</sequence>
<dbReference type="InterPro" id="IPR032514">
    <property type="entry name" value="GtaA_central"/>
</dbReference>
<dbReference type="Proteomes" id="UP001217417">
    <property type="component" value="Unassembled WGS sequence"/>
</dbReference>
<feature type="chain" id="PRO_5042154230" evidence="1">
    <location>
        <begin position="20"/>
        <end position="471"/>
    </location>
</feature>
<evidence type="ECO:0000259" key="2">
    <source>
        <dbReference type="Pfam" id="PF16335"/>
    </source>
</evidence>
<dbReference type="EMBL" id="JARPMG010000001">
    <property type="protein sequence ID" value="KAJ8103716.1"/>
    <property type="molecule type" value="Genomic_DNA"/>
</dbReference>
<keyword evidence="1" id="KW-0732">Signal</keyword>
<evidence type="ECO:0000313" key="3">
    <source>
        <dbReference type="EMBL" id="KAJ8103716.1"/>
    </source>
</evidence>
<protein>
    <submittedName>
        <fullName evidence="3">Glutaminase</fullName>
    </submittedName>
</protein>
<dbReference type="RefSeq" id="XP_056047166.1">
    <property type="nucleotide sequence ID" value="XM_056185800.1"/>
</dbReference>
<feature type="signal peptide" evidence="1">
    <location>
        <begin position="1"/>
        <end position="19"/>
    </location>
</feature>
<gene>
    <name evidence="3" type="ORF">POJ06DRAFT_234703</name>
</gene>
<evidence type="ECO:0000256" key="1">
    <source>
        <dbReference type="SAM" id="SignalP"/>
    </source>
</evidence>
<accession>A0AAD7QZC7</accession>
<dbReference type="AlphaFoldDB" id="A0AAD7QZC7"/>
<dbReference type="GeneID" id="80880966"/>
<organism evidence="3 4">
    <name type="scientific">Lipomyces tetrasporus</name>
    <dbReference type="NCBI Taxonomy" id="54092"/>
    <lineage>
        <taxon>Eukaryota</taxon>
        <taxon>Fungi</taxon>
        <taxon>Dikarya</taxon>
        <taxon>Ascomycota</taxon>
        <taxon>Saccharomycotina</taxon>
        <taxon>Lipomycetes</taxon>
        <taxon>Lipomycetales</taxon>
        <taxon>Lipomycetaceae</taxon>
        <taxon>Lipomyces</taxon>
    </lineage>
</organism>
<name>A0AAD7QZC7_9ASCO</name>
<dbReference type="PANTHER" id="PTHR31987:SF1">
    <property type="entry name" value="GLUTAMINASE A"/>
    <property type="match status" value="1"/>
</dbReference>
<evidence type="ECO:0000313" key="4">
    <source>
        <dbReference type="Proteomes" id="UP001217417"/>
    </source>
</evidence>
<dbReference type="PANTHER" id="PTHR31987">
    <property type="entry name" value="GLUTAMINASE A-RELATED"/>
    <property type="match status" value="1"/>
</dbReference>
<proteinExistence type="predicted"/>
<dbReference type="Pfam" id="PF16335">
    <property type="entry name" value="GtaA_6_Hairpin"/>
    <property type="match status" value="1"/>
</dbReference>
<comment type="caution">
    <text evidence="3">The sequence shown here is derived from an EMBL/GenBank/DDBJ whole genome shotgun (WGS) entry which is preliminary data.</text>
</comment>
<dbReference type="InterPro" id="IPR052743">
    <property type="entry name" value="Glutaminase_GtaA"/>
</dbReference>
<keyword evidence="4" id="KW-1185">Reference proteome</keyword>
<feature type="domain" description="Glutaminase A central" evidence="2">
    <location>
        <begin position="147"/>
        <end position="463"/>
    </location>
</feature>
<reference evidence="3" key="1">
    <citation type="submission" date="2023-03" db="EMBL/GenBank/DDBJ databases">
        <title>Near-Complete genome sequence of Lipomyces tetrasporous NRRL Y-64009, an oleaginous yeast capable of growing on lignocellulosic hydrolysates.</title>
        <authorList>
            <consortium name="Lawrence Berkeley National Laboratory"/>
            <person name="Jagtap S.S."/>
            <person name="Liu J.-J."/>
            <person name="Walukiewicz H.E."/>
            <person name="Pangilinan J."/>
            <person name="Lipzen A."/>
            <person name="Ahrendt S."/>
            <person name="Koriabine M."/>
            <person name="Cobaugh K."/>
            <person name="Salamov A."/>
            <person name="Yoshinaga Y."/>
            <person name="Ng V."/>
            <person name="Daum C."/>
            <person name="Grigoriev I.V."/>
            <person name="Slininger P.J."/>
            <person name="Dien B.S."/>
            <person name="Jin Y.-S."/>
            <person name="Rao C.V."/>
        </authorList>
    </citation>
    <scope>NUCLEOTIDE SEQUENCE</scope>
    <source>
        <strain evidence="3">NRRL Y-64009</strain>
    </source>
</reference>